<organism evidence="1 2">
    <name type="scientific">Ameca splendens</name>
    <dbReference type="NCBI Taxonomy" id="208324"/>
    <lineage>
        <taxon>Eukaryota</taxon>
        <taxon>Metazoa</taxon>
        <taxon>Chordata</taxon>
        <taxon>Craniata</taxon>
        <taxon>Vertebrata</taxon>
        <taxon>Euteleostomi</taxon>
        <taxon>Actinopterygii</taxon>
        <taxon>Neopterygii</taxon>
        <taxon>Teleostei</taxon>
        <taxon>Neoteleostei</taxon>
        <taxon>Acanthomorphata</taxon>
        <taxon>Ovalentaria</taxon>
        <taxon>Atherinomorphae</taxon>
        <taxon>Cyprinodontiformes</taxon>
        <taxon>Goodeidae</taxon>
        <taxon>Ameca</taxon>
    </lineage>
</organism>
<proteinExistence type="predicted"/>
<sequence length="119" mass="13366">MNINSKKPVSVSWAFQRKPVLGKGAPATGRTAALGRLSSPINSKIWGRFPRTGLRLESVHQEPPHRQIPDMGYKCRIVQATYKPETTSEVSYLGYRENAFEPAAQWAKVLFSDESKFCI</sequence>
<gene>
    <name evidence="1" type="ORF">AMECASPLE_038166</name>
</gene>
<evidence type="ECO:0000313" key="1">
    <source>
        <dbReference type="EMBL" id="MEQ2282209.1"/>
    </source>
</evidence>
<accession>A0ABV0XL52</accession>
<comment type="caution">
    <text evidence="1">The sequence shown here is derived from an EMBL/GenBank/DDBJ whole genome shotgun (WGS) entry which is preliminary data.</text>
</comment>
<reference evidence="1 2" key="1">
    <citation type="submission" date="2021-06" db="EMBL/GenBank/DDBJ databases">
        <authorList>
            <person name="Palmer J.M."/>
        </authorList>
    </citation>
    <scope>NUCLEOTIDE SEQUENCE [LARGE SCALE GENOMIC DNA]</scope>
    <source>
        <strain evidence="1 2">AS_MEX2019</strain>
        <tissue evidence="1">Muscle</tissue>
    </source>
</reference>
<name>A0ABV0XL52_9TELE</name>
<dbReference type="Proteomes" id="UP001469553">
    <property type="component" value="Unassembled WGS sequence"/>
</dbReference>
<evidence type="ECO:0000313" key="2">
    <source>
        <dbReference type="Proteomes" id="UP001469553"/>
    </source>
</evidence>
<protein>
    <submittedName>
        <fullName evidence="1">Uncharacterized protein</fullName>
    </submittedName>
</protein>
<dbReference type="EMBL" id="JAHRIP010006864">
    <property type="protein sequence ID" value="MEQ2282209.1"/>
    <property type="molecule type" value="Genomic_DNA"/>
</dbReference>
<keyword evidence="2" id="KW-1185">Reference proteome</keyword>